<dbReference type="InterPro" id="IPR035983">
    <property type="entry name" value="Hect_E3_ubiquitin_ligase"/>
</dbReference>
<dbReference type="AlphaFoldDB" id="A0A7S3AIZ7"/>
<reference evidence="5" key="1">
    <citation type="submission" date="2021-01" db="EMBL/GenBank/DDBJ databases">
        <authorList>
            <person name="Corre E."/>
            <person name="Pelletier E."/>
            <person name="Niang G."/>
            <person name="Scheremetjew M."/>
            <person name="Finn R."/>
            <person name="Kale V."/>
            <person name="Holt S."/>
            <person name="Cochrane G."/>
            <person name="Meng A."/>
            <person name="Brown T."/>
            <person name="Cohen L."/>
        </authorList>
    </citation>
    <scope>NUCLEOTIDE SEQUENCE</scope>
    <source>
        <strain evidence="5">CCMP281</strain>
    </source>
</reference>
<dbReference type="EMBL" id="HBHX01012111">
    <property type="protein sequence ID" value="CAE0106084.1"/>
    <property type="molecule type" value="Transcribed_RNA"/>
</dbReference>
<organism evidence="5">
    <name type="scientific">Haptolina ericina</name>
    <dbReference type="NCBI Taxonomy" id="156174"/>
    <lineage>
        <taxon>Eukaryota</taxon>
        <taxon>Haptista</taxon>
        <taxon>Haptophyta</taxon>
        <taxon>Prymnesiophyceae</taxon>
        <taxon>Prymnesiales</taxon>
        <taxon>Prymnesiaceae</taxon>
        <taxon>Haptolina</taxon>
    </lineage>
</organism>
<name>A0A7S3AIZ7_9EUKA</name>
<keyword evidence="2 3" id="KW-0833">Ubl conjugation pathway</keyword>
<evidence type="ECO:0000313" key="5">
    <source>
        <dbReference type="EMBL" id="CAE0106084.1"/>
    </source>
</evidence>
<dbReference type="GO" id="GO:0016607">
    <property type="term" value="C:nuclear speck"/>
    <property type="evidence" value="ECO:0007669"/>
    <property type="project" value="TreeGrafter"/>
</dbReference>
<evidence type="ECO:0000256" key="1">
    <source>
        <dbReference type="ARBA" id="ARBA00022679"/>
    </source>
</evidence>
<dbReference type="Gene3D" id="3.30.2160.10">
    <property type="entry name" value="Hect, E3 ligase catalytic domain"/>
    <property type="match status" value="1"/>
</dbReference>
<dbReference type="Pfam" id="PF00632">
    <property type="entry name" value="HECT"/>
    <property type="match status" value="1"/>
</dbReference>
<dbReference type="SUPFAM" id="SSF56204">
    <property type="entry name" value="Hect, E3 ligase catalytic domain"/>
    <property type="match status" value="1"/>
</dbReference>
<dbReference type="PANTHER" id="PTHR45670:SF1">
    <property type="entry name" value="E3 UBIQUITIN-PROTEIN LIGASE HECTD1"/>
    <property type="match status" value="1"/>
</dbReference>
<accession>A0A7S3AIZ7</accession>
<dbReference type="SMART" id="SM00119">
    <property type="entry name" value="HECTc"/>
    <property type="match status" value="1"/>
</dbReference>
<evidence type="ECO:0000259" key="4">
    <source>
        <dbReference type="PROSITE" id="PS50237"/>
    </source>
</evidence>
<dbReference type="InterPro" id="IPR045322">
    <property type="entry name" value="HECTD1/TRIP12-like"/>
</dbReference>
<evidence type="ECO:0000256" key="3">
    <source>
        <dbReference type="PROSITE-ProRule" id="PRU00104"/>
    </source>
</evidence>
<proteinExistence type="predicted"/>
<keyword evidence="1" id="KW-0808">Transferase</keyword>
<dbReference type="InterPro" id="IPR000569">
    <property type="entry name" value="HECT_dom"/>
</dbReference>
<sequence>MAPLCSAQLMAAYREVCDVPRAAPTAVTPVPLPAHLNEIRDELSCCGAVPTEFSEALLLLWLLSCRMLRDDGCAQPEGVPPSTESSTAERMTHFRKLFMSSRLSAKLLQQLTDALAVSSGALPQWCRMLLRRCPALFSERARSQFFRSSAFGVSRALHWSQEQQVSAVRSAYAEELAALERAKLEAEVGNDHQGLAEVVEQQTEIEDRVGRDRLGALKSDIARVHRDKLLSMADRLMTVHANSGSMLEIQFEGESGFGTGVTQNFYSAVANELLKVGVNSALPLWMAETAGIDADGFISHPGSLFPRPLPPGAPAERVASVCARFRFLGTLMAKACRDSFIVPLPLSRHFLTLVRDGVLSYDALPPPGSLGGVASGYAAVCKRLAAIDAEGIALGEQERRQRYEKVADTEFARAFLGLGSPLTLREWFAAGSVCFVCPVTEVALCEGGEERDVTVHNLQEYVHLLAQYWLADGVHAQAQAFRQGLQNVFPPSTLEPFTLLELQTLLCGTMSIEWSEAELQRHLHPSGGYTKHSKVYQLLIDELQRMANSERANFLNFVTACPHLPPVGLSMLEIEVLPQHNGSMLPTAQTCGNKLYLPEYDDADALRNGLVEAFANADFGGLHERAGL</sequence>
<feature type="active site" description="Glycyl thioester intermediate" evidence="3">
    <location>
        <position position="591"/>
    </location>
</feature>
<dbReference type="PROSITE" id="PS50237">
    <property type="entry name" value="HECT"/>
    <property type="match status" value="1"/>
</dbReference>
<dbReference type="GO" id="GO:0043161">
    <property type="term" value="P:proteasome-mediated ubiquitin-dependent protein catabolic process"/>
    <property type="evidence" value="ECO:0007669"/>
    <property type="project" value="TreeGrafter"/>
</dbReference>
<dbReference type="Gene3D" id="3.30.2410.10">
    <property type="entry name" value="Hect, E3 ligase catalytic domain"/>
    <property type="match status" value="1"/>
</dbReference>
<gene>
    <name evidence="5" type="ORF">HERI1096_LOCUS6742</name>
</gene>
<protein>
    <recommendedName>
        <fullName evidence="4">HECT domain-containing protein</fullName>
    </recommendedName>
</protein>
<dbReference type="GO" id="GO:0000209">
    <property type="term" value="P:protein polyubiquitination"/>
    <property type="evidence" value="ECO:0007669"/>
    <property type="project" value="TreeGrafter"/>
</dbReference>
<dbReference type="PANTHER" id="PTHR45670">
    <property type="entry name" value="E3 UBIQUITIN-PROTEIN LIGASE TRIP12"/>
    <property type="match status" value="1"/>
</dbReference>
<evidence type="ECO:0000256" key="2">
    <source>
        <dbReference type="ARBA" id="ARBA00022786"/>
    </source>
</evidence>
<feature type="domain" description="HECT" evidence="4">
    <location>
        <begin position="247"/>
        <end position="622"/>
    </location>
</feature>
<dbReference type="Gene3D" id="3.90.1750.10">
    <property type="entry name" value="Hect, E3 ligase catalytic domains"/>
    <property type="match status" value="2"/>
</dbReference>
<dbReference type="GO" id="GO:0061630">
    <property type="term" value="F:ubiquitin protein ligase activity"/>
    <property type="evidence" value="ECO:0007669"/>
    <property type="project" value="InterPro"/>
</dbReference>